<keyword evidence="8" id="KW-1185">Reference proteome</keyword>
<feature type="domain" description="HTH tetR-type" evidence="6">
    <location>
        <begin position="22"/>
        <end position="82"/>
    </location>
</feature>
<keyword evidence="2 4" id="KW-0238">DNA-binding</keyword>
<gene>
    <name evidence="7" type="ORF">SAMN02745977_00158</name>
</gene>
<evidence type="ECO:0000259" key="6">
    <source>
        <dbReference type="PROSITE" id="PS50977"/>
    </source>
</evidence>
<dbReference type="SUPFAM" id="SSF48498">
    <property type="entry name" value="Tetracyclin repressor-like, C-terminal domain"/>
    <property type="match status" value="1"/>
</dbReference>
<dbReference type="InterPro" id="IPR001647">
    <property type="entry name" value="HTH_TetR"/>
</dbReference>
<accession>A0A1H8D2U6</accession>
<feature type="DNA-binding region" description="H-T-H motif" evidence="4">
    <location>
        <begin position="45"/>
        <end position="64"/>
    </location>
</feature>
<evidence type="ECO:0000256" key="3">
    <source>
        <dbReference type="ARBA" id="ARBA00023163"/>
    </source>
</evidence>
<dbReference type="OrthoDB" id="5293556at2"/>
<feature type="region of interest" description="Disordered" evidence="5">
    <location>
        <begin position="1"/>
        <end position="21"/>
    </location>
</feature>
<name>A0A1H8D2U6_9BURK</name>
<dbReference type="PROSITE" id="PS50977">
    <property type="entry name" value="HTH_TETR_2"/>
    <property type="match status" value="1"/>
</dbReference>
<dbReference type="Pfam" id="PF00440">
    <property type="entry name" value="TetR_N"/>
    <property type="match status" value="1"/>
</dbReference>
<evidence type="ECO:0000256" key="2">
    <source>
        <dbReference type="ARBA" id="ARBA00023125"/>
    </source>
</evidence>
<dbReference type="STRING" id="1121117.SAMN02745977_00158"/>
<organism evidence="7 8">
    <name type="scientific">Brachymonas denitrificans DSM 15123</name>
    <dbReference type="NCBI Taxonomy" id="1121117"/>
    <lineage>
        <taxon>Bacteria</taxon>
        <taxon>Pseudomonadati</taxon>
        <taxon>Pseudomonadota</taxon>
        <taxon>Betaproteobacteria</taxon>
        <taxon>Burkholderiales</taxon>
        <taxon>Comamonadaceae</taxon>
        <taxon>Brachymonas</taxon>
    </lineage>
</organism>
<dbReference type="AlphaFoldDB" id="A0A1H8D2U6"/>
<evidence type="ECO:0000313" key="8">
    <source>
        <dbReference type="Proteomes" id="UP000199531"/>
    </source>
</evidence>
<dbReference type="Proteomes" id="UP000199531">
    <property type="component" value="Unassembled WGS sequence"/>
</dbReference>
<dbReference type="InterPro" id="IPR041490">
    <property type="entry name" value="KstR2_TetR_C"/>
</dbReference>
<reference evidence="7 8" key="1">
    <citation type="submission" date="2016-10" db="EMBL/GenBank/DDBJ databases">
        <authorList>
            <person name="de Groot N.N."/>
        </authorList>
    </citation>
    <scope>NUCLEOTIDE SEQUENCE [LARGE SCALE GENOMIC DNA]</scope>
    <source>
        <strain evidence="7 8">DSM 15123</strain>
    </source>
</reference>
<dbReference type="PANTHER" id="PTHR47506:SF6">
    <property type="entry name" value="HTH-TYPE TRANSCRIPTIONAL REPRESSOR NEMR"/>
    <property type="match status" value="1"/>
</dbReference>
<proteinExistence type="predicted"/>
<dbReference type="InterPro" id="IPR036271">
    <property type="entry name" value="Tet_transcr_reg_TetR-rel_C_sf"/>
</dbReference>
<dbReference type="RefSeq" id="WP_091812834.1">
    <property type="nucleotide sequence ID" value="NZ_FOCW01000001.1"/>
</dbReference>
<dbReference type="SUPFAM" id="SSF46689">
    <property type="entry name" value="Homeodomain-like"/>
    <property type="match status" value="1"/>
</dbReference>
<dbReference type="Pfam" id="PF17932">
    <property type="entry name" value="TetR_C_24"/>
    <property type="match status" value="1"/>
</dbReference>
<dbReference type="PANTHER" id="PTHR47506">
    <property type="entry name" value="TRANSCRIPTIONAL REGULATORY PROTEIN"/>
    <property type="match status" value="1"/>
</dbReference>
<evidence type="ECO:0000256" key="4">
    <source>
        <dbReference type="PROSITE-ProRule" id="PRU00335"/>
    </source>
</evidence>
<evidence type="ECO:0000256" key="5">
    <source>
        <dbReference type="SAM" id="MobiDB-lite"/>
    </source>
</evidence>
<dbReference type="InterPro" id="IPR009057">
    <property type="entry name" value="Homeodomain-like_sf"/>
</dbReference>
<evidence type="ECO:0000313" key="7">
    <source>
        <dbReference type="EMBL" id="SEN01516.1"/>
    </source>
</evidence>
<keyword evidence="1" id="KW-0805">Transcription regulation</keyword>
<protein>
    <submittedName>
        <fullName evidence="7">Transcriptional regulator, TetR family</fullName>
    </submittedName>
</protein>
<dbReference type="EMBL" id="FOCW01000001">
    <property type="protein sequence ID" value="SEN01516.1"/>
    <property type="molecule type" value="Genomic_DNA"/>
</dbReference>
<sequence>MSTPRTASAEPAARRGRYLPTEERRDQAIDAVIALAGKQNPADISTGDVARHMQLTQGALFRYFPSKDALWEAVMERVSGLLLARIARSALQEEAPLAKLRAMFLAHAAFASEHPGVPRMLFGELQRAQDTPAKHIAKALLARYTAHLEELLEQGKRQQELPETLDAEAAALLFIGTLQGLVMQSFLVGDVERIARYAPRVYAIYERGLRCS</sequence>
<keyword evidence="3" id="KW-0804">Transcription</keyword>
<evidence type="ECO:0000256" key="1">
    <source>
        <dbReference type="ARBA" id="ARBA00023015"/>
    </source>
</evidence>
<dbReference type="Gene3D" id="1.10.357.10">
    <property type="entry name" value="Tetracycline Repressor, domain 2"/>
    <property type="match status" value="1"/>
</dbReference>
<dbReference type="GO" id="GO:0003677">
    <property type="term" value="F:DNA binding"/>
    <property type="evidence" value="ECO:0007669"/>
    <property type="project" value="UniProtKB-UniRule"/>
</dbReference>